<evidence type="ECO:0000256" key="1">
    <source>
        <dbReference type="SAM" id="MobiDB-lite"/>
    </source>
</evidence>
<feature type="region of interest" description="Disordered" evidence="1">
    <location>
        <begin position="18"/>
        <end position="39"/>
    </location>
</feature>
<evidence type="ECO:0000256" key="2">
    <source>
        <dbReference type="SAM" id="SignalP"/>
    </source>
</evidence>
<accession>A0A6M4X2A0</accession>
<name>A0A6M4X2A0_9ACTN</name>
<feature type="chain" id="PRO_5026942667" description="Lipoprotein" evidence="2">
    <location>
        <begin position="24"/>
        <end position="121"/>
    </location>
</feature>
<keyword evidence="2" id="KW-0732">Signal</keyword>
<proteinExistence type="predicted"/>
<evidence type="ECO:0008006" key="5">
    <source>
        <dbReference type="Google" id="ProtNLM"/>
    </source>
</evidence>
<keyword evidence="4" id="KW-1185">Reference proteome</keyword>
<gene>
    <name evidence="3" type="ORF">G9272_12575</name>
</gene>
<organism evidence="3 4">
    <name type="scientific">Streptomyces asoensis</name>
    <dbReference type="NCBI Taxonomy" id="249586"/>
    <lineage>
        <taxon>Bacteria</taxon>
        <taxon>Bacillati</taxon>
        <taxon>Actinomycetota</taxon>
        <taxon>Actinomycetes</taxon>
        <taxon>Kitasatosporales</taxon>
        <taxon>Streptomycetaceae</taxon>
        <taxon>Streptomyces</taxon>
    </lineage>
</organism>
<dbReference type="AlphaFoldDB" id="A0A6M4X2A0"/>
<protein>
    <recommendedName>
        <fullName evidence="5">Lipoprotein</fullName>
    </recommendedName>
</protein>
<dbReference type="EMBL" id="CP049838">
    <property type="protein sequence ID" value="QJT06788.1"/>
    <property type="molecule type" value="Genomic_DNA"/>
</dbReference>
<evidence type="ECO:0000313" key="3">
    <source>
        <dbReference type="EMBL" id="QJT06788.1"/>
    </source>
</evidence>
<sequence length="121" mass="12538">MLPAALLTGLLTVGCGASGSAGANGTPSPPPSPSTTSPEELCTRIVAHWSRQVLDSTTYGDYQSMGLSNGQYEILRTVVDAARAAKKRQGADAADELIDREAAGGCADRYRSGGPTEGPWR</sequence>
<dbReference type="Proteomes" id="UP000502665">
    <property type="component" value="Chromosome"/>
</dbReference>
<reference evidence="3" key="1">
    <citation type="submission" date="2020-03" db="EMBL/GenBank/DDBJ databases">
        <title>Molecular networking-based the target discovery of potent antiproliferative macrolactams: 5/6/7/16 polycyclic ansamycins and glycosylated trienomycin from Streptomyces cacaoi subsp. asoensis.</title>
        <authorList>
            <person name="Liu L.-L."/>
        </authorList>
    </citation>
    <scope>NUCLEOTIDE SEQUENCE [LARGE SCALE GENOMIC DNA]</scope>
    <source>
        <strain evidence="3">H2S5</strain>
    </source>
</reference>
<feature type="signal peptide" evidence="2">
    <location>
        <begin position="1"/>
        <end position="23"/>
    </location>
</feature>
<feature type="region of interest" description="Disordered" evidence="1">
    <location>
        <begin position="102"/>
        <end position="121"/>
    </location>
</feature>
<evidence type="ECO:0000313" key="4">
    <source>
        <dbReference type="Proteomes" id="UP000502665"/>
    </source>
</evidence>